<feature type="domain" description="ABC-2 type transporter transmembrane" evidence="6">
    <location>
        <begin position="42"/>
        <end position="238"/>
    </location>
</feature>
<feature type="transmembrane region" description="Helical" evidence="5">
    <location>
        <begin position="96"/>
        <end position="123"/>
    </location>
</feature>
<reference evidence="7 8" key="1">
    <citation type="submission" date="2019-05" db="EMBL/GenBank/DDBJ databases">
        <title>Psychrobacillus vulpis sp. nov., a new species isolated from feces of a red fox that inhabits in The Tablas de Daimiel Natural Park, Albacete, Spain.</title>
        <authorList>
            <person name="Rodriguez M."/>
            <person name="Reina J.C."/>
            <person name="Bejar V."/>
            <person name="Llamas I."/>
        </authorList>
    </citation>
    <scope>NUCLEOTIDE SEQUENCE [LARGE SCALE GENOMIC DNA]</scope>
    <source>
        <strain evidence="7 8">NHI-2</strain>
    </source>
</reference>
<dbReference type="Pfam" id="PF12698">
    <property type="entry name" value="ABC2_membrane_3"/>
    <property type="match status" value="1"/>
</dbReference>
<feature type="transmembrane region" description="Helical" evidence="5">
    <location>
        <begin position="17"/>
        <end position="37"/>
    </location>
</feature>
<dbReference type="PIRSF" id="PIRSF006648">
    <property type="entry name" value="DrrB"/>
    <property type="match status" value="1"/>
</dbReference>
<keyword evidence="3 5" id="KW-1133">Transmembrane helix</keyword>
<evidence type="ECO:0000256" key="1">
    <source>
        <dbReference type="ARBA" id="ARBA00004141"/>
    </source>
</evidence>
<dbReference type="PANTHER" id="PTHR43027:SF1">
    <property type="entry name" value="DOXORUBICIN RESISTANCE ABC TRANSPORTER PERMEASE PROTEIN DRRC-RELATED"/>
    <property type="match status" value="1"/>
</dbReference>
<feature type="transmembrane region" description="Helical" evidence="5">
    <location>
        <begin position="135"/>
        <end position="157"/>
    </location>
</feature>
<proteinExistence type="predicted"/>
<dbReference type="GO" id="GO:0140359">
    <property type="term" value="F:ABC-type transporter activity"/>
    <property type="evidence" value="ECO:0007669"/>
    <property type="project" value="InterPro"/>
</dbReference>
<protein>
    <submittedName>
        <fullName evidence="7">ABC transporter permease</fullName>
    </submittedName>
</protein>
<keyword evidence="4 5" id="KW-0472">Membrane</keyword>
<dbReference type="InterPro" id="IPR052902">
    <property type="entry name" value="ABC-2_transporter"/>
</dbReference>
<organism evidence="7 8">
    <name type="scientific">Psychrobacillus soli</name>
    <dbReference type="NCBI Taxonomy" id="1543965"/>
    <lineage>
        <taxon>Bacteria</taxon>
        <taxon>Bacillati</taxon>
        <taxon>Bacillota</taxon>
        <taxon>Bacilli</taxon>
        <taxon>Bacillales</taxon>
        <taxon>Bacillaceae</taxon>
        <taxon>Psychrobacillus</taxon>
    </lineage>
</organism>
<dbReference type="RefSeq" id="WP_142604943.1">
    <property type="nucleotide sequence ID" value="NZ_VDGG01000001.1"/>
</dbReference>
<evidence type="ECO:0000256" key="2">
    <source>
        <dbReference type="ARBA" id="ARBA00022692"/>
    </source>
</evidence>
<gene>
    <name evidence="7" type="ORF">FG383_00845</name>
</gene>
<dbReference type="PANTHER" id="PTHR43027">
    <property type="entry name" value="DOXORUBICIN RESISTANCE ABC TRANSPORTER PERMEASE PROTEIN DRRC-RELATED"/>
    <property type="match status" value="1"/>
</dbReference>
<dbReference type="GO" id="GO:0043190">
    <property type="term" value="C:ATP-binding cassette (ABC) transporter complex"/>
    <property type="evidence" value="ECO:0007669"/>
    <property type="project" value="InterPro"/>
</dbReference>
<evidence type="ECO:0000256" key="3">
    <source>
        <dbReference type="ARBA" id="ARBA00022989"/>
    </source>
</evidence>
<comment type="caution">
    <text evidence="7">The sequence shown here is derived from an EMBL/GenBank/DDBJ whole genome shotgun (WGS) entry which is preliminary data.</text>
</comment>
<keyword evidence="2 5" id="KW-0812">Transmembrane</keyword>
<comment type="subcellular location">
    <subcellularLocation>
        <location evidence="1">Membrane</location>
        <topology evidence="1">Multi-pass membrane protein</topology>
    </subcellularLocation>
</comment>
<evidence type="ECO:0000256" key="5">
    <source>
        <dbReference type="SAM" id="Phobius"/>
    </source>
</evidence>
<evidence type="ECO:0000256" key="4">
    <source>
        <dbReference type="ARBA" id="ARBA00023136"/>
    </source>
</evidence>
<dbReference type="AlphaFoldDB" id="A0A544TN55"/>
<evidence type="ECO:0000259" key="6">
    <source>
        <dbReference type="Pfam" id="PF12698"/>
    </source>
</evidence>
<feature type="transmembrane region" description="Helical" evidence="5">
    <location>
        <begin position="221"/>
        <end position="239"/>
    </location>
</feature>
<evidence type="ECO:0000313" key="7">
    <source>
        <dbReference type="EMBL" id="TQR18860.1"/>
    </source>
</evidence>
<dbReference type="InterPro" id="IPR013525">
    <property type="entry name" value="ABC2_TM"/>
</dbReference>
<accession>A0A544TN55</accession>
<keyword evidence="8" id="KW-1185">Reference proteome</keyword>
<evidence type="ECO:0000313" key="8">
    <source>
        <dbReference type="Proteomes" id="UP000318937"/>
    </source>
</evidence>
<name>A0A544TN55_9BACI</name>
<dbReference type="Proteomes" id="UP000318937">
    <property type="component" value="Unassembled WGS sequence"/>
</dbReference>
<sequence length="248" mass="28101">MLGTQLKYDLIMFSRELFYLVFTVFVPPATYIFMGQLFGEQTYAGNLSYAQTYTPSFILLITFTVIFFAFGFDQVTQRTTGVEKRISLSPVSKNTLLLSSIIRSTIITSFGYGFILIIGMLMYDLEFHLLSFLTSYGFFILLNAVLLTIASAIYSFFQNMNSALVFSIVIFQVVIFTGGFAMPISMMPKFIQIIADFNPMYHMNNLFIAVWNGQLTFDNNVLLAIGYIGALVIVALFILRIQNRQKIG</sequence>
<dbReference type="OrthoDB" id="9788252at2"/>
<dbReference type="InterPro" id="IPR000412">
    <property type="entry name" value="ABC_2_transport"/>
</dbReference>
<dbReference type="EMBL" id="VDGG01000001">
    <property type="protein sequence ID" value="TQR18860.1"/>
    <property type="molecule type" value="Genomic_DNA"/>
</dbReference>
<feature type="transmembrane region" description="Helical" evidence="5">
    <location>
        <begin position="164"/>
        <end position="184"/>
    </location>
</feature>
<feature type="transmembrane region" description="Helical" evidence="5">
    <location>
        <begin position="57"/>
        <end position="75"/>
    </location>
</feature>